<dbReference type="OrthoDB" id="9997163at2759"/>
<evidence type="ECO:0000313" key="4">
    <source>
        <dbReference type="EnsemblMetazoa" id="XP_008216412"/>
    </source>
</evidence>
<dbReference type="Proteomes" id="UP000002358">
    <property type="component" value="Chromosome 2"/>
</dbReference>
<dbReference type="SUPFAM" id="SSF47798">
    <property type="entry name" value="Barrier-to-autointegration factor, BAF"/>
    <property type="match status" value="1"/>
</dbReference>
<gene>
    <name evidence="4" type="primary">100119263</name>
</gene>
<dbReference type="InterPro" id="IPR004122">
    <property type="entry name" value="BAF_prot"/>
</dbReference>
<dbReference type="SMART" id="SM01023">
    <property type="entry name" value="BAF"/>
    <property type="match status" value="1"/>
</dbReference>
<dbReference type="AlphaFoldDB" id="A0A7M7HCM6"/>
<keyword evidence="5" id="KW-1185">Reference proteome</keyword>
<dbReference type="PANTHER" id="PTHR47507">
    <property type="entry name" value="BARRIER TO AUTOINTEGRATION FACTOR 2"/>
    <property type="match status" value="1"/>
</dbReference>
<feature type="region of interest" description="Disordered" evidence="3">
    <location>
        <begin position="1"/>
        <end position="29"/>
    </location>
</feature>
<protein>
    <recommendedName>
        <fullName evidence="6">Barrier-to-autointegration factor</fullName>
    </recommendedName>
</protein>
<dbReference type="SMR" id="A0A7M7HCM6"/>
<dbReference type="KEGG" id="nvi:100119263"/>
<sequence length="94" mass="10594">MSYNNPTTSQKHRDFTSEPMRNKSVNALPGVGGVLGERLKTSGYSKAKNVLGEYLVRDENKASFQGWMKDQVGANQKQSGDTYNSLQEYQRNFL</sequence>
<dbReference type="OMA" id="NACTQAM"/>
<evidence type="ECO:0008006" key="6">
    <source>
        <dbReference type="Google" id="ProtNLM"/>
    </source>
</evidence>
<evidence type="ECO:0000313" key="5">
    <source>
        <dbReference type="Proteomes" id="UP000002358"/>
    </source>
</evidence>
<dbReference type="GO" id="GO:0003677">
    <property type="term" value="F:DNA binding"/>
    <property type="evidence" value="ECO:0007669"/>
    <property type="project" value="InterPro"/>
</dbReference>
<dbReference type="InterPro" id="IPR051387">
    <property type="entry name" value="BAF"/>
</dbReference>
<dbReference type="EnsemblMetazoa" id="XM_008218191">
    <property type="protein sequence ID" value="XP_008216413"/>
    <property type="gene ID" value="LOC100119263"/>
</dbReference>
<dbReference type="GO" id="GO:0051276">
    <property type="term" value="P:chromosome organization"/>
    <property type="evidence" value="ECO:0007669"/>
    <property type="project" value="TreeGrafter"/>
</dbReference>
<dbReference type="GO" id="GO:0005634">
    <property type="term" value="C:nucleus"/>
    <property type="evidence" value="ECO:0007669"/>
    <property type="project" value="UniProtKB-SubCell"/>
</dbReference>
<accession>A0A7M7HCM6</accession>
<name>A0A7M7HCM6_NASVI</name>
<keyword evidence="2" id="KW-0539">Nucleus</keyword>
<dbReference type="Gene3D" id="1.10.150.40">
    <property type="entry name" value="Barrier-to-autointegration factor, BAF"/>
    <property type="match status" value="1"/>
</dbReference>
<dbReference type="EnsemblMetazoa" id="XM_008218190">
    <property type="protein sequence ID" value="XP_008216412"/>
    <property type="gene ID" value="LOC100119263"/>
</dbReference>
<proteinExistence type="predicted"/>
<dbReference type="InterPro" id="IPR036617">
    <property type="entry name" value="BAF_sf"/>
</dbReference>
<comment type="subcellular location">
    <subcellularLocation>
        <location evidence="1">Nucleus</location>
    </subcellularLocation>
</comment>
<organism evidence="4 5">
    <name type="scientific">Nasonia vitripennis</name>
    <name type="common">Parasitic wasp</name>
    <dbReference type="NCBI Taxonomy" id="7425"/>
    <lineage>
        <taxon>Eukaryota</taxon>
        <taxon>Metazoa</taxon>
        <taxon>Ecdysozoa</taxon>
        <taxon>Arthropoda</taxon>
        <taxon>Hexapoda</taxon>
        <taxon>Insecta</taxon>
        <taxon>Pterygota</taxon>
        <taxon>Neoptera</taxon>
        <taxon>Endopterygota</taxon>
        <taxon>Hymenoptera</taxon>
        <taxon>Apocrita</taxon>
        <taxon>Proctotrupomorpha</taxon>
        <taxon>Chalcidoidea</taxon>
        <taxon>Pteromalidae</taxon>
        <taxon>Pteromalinae</taxon>
        <taxon>Nasonia</taxon>
    </lineage>
</organism>
<dbReference type="PANTHER" id="PTHR47507:SF6">
    <property type="entry name" value="BARRIER-TO-AUTOINTEGRATION FACTOR"/>
    <property type="match status" value="1"/>
</dbReference>
<dbReference type="GO" id="GO:0000793">
    <property type="term" value="C:condensed chromosome"/>
    <property type="evidence" value="ECO:0007669"/>
    <property type="project" value="TreeGrafter"/>
</dbReference>
<evidence type="ECO:0000256" key="3">
    <source>
        <dbReference type="SAM" id="MobiDB-lite"/>
    </source>
</evidence>
<evidence type="ECO:0000256" key="2">
    <source>
        <dbReference type="ARBA" id="ARBA00023242"/>
    </source>
</evidence>
<dbReference type="InParanoid" id="A0A7M7HCM6"/>
<reference evidence="4" key="1">
    <citation type="submission" date="2021-01" db="UniProtKB">
        <authorList>
            <consortium name="EnsemblMetazoa"/>
        </authorList>
    </citation>
    <scope>IDENTIFICATION</scope>
</reference>
<dbReference type="Pfam" id="PF02961">
    <property type="entry name" value="SAM_BAF"/>
    <property type="match status" value="1"/>
</dbReference>
<evidence type="ECO:0000256" key="1">
    <source>
        <dbReference type="ARBA" id="ARBA00004123"/>
    </source>
</evidence>